<dbReference type="AlphaFoldDB" id="A0A2P8E135"/>
<dbReference type="Proteomes" id="UP000243528">
    <property type="component" value="Unassembled WGS sequence"/>
</dbReference>
<dbReference type="RefSeq" id="WP_106537599.1">
    <property type="nucleotide sequence ID" value="NZ_ML142902.1"/>
</dbReference>
<evidence type="ECO:0000313" key="2">
    <source>
        <dbReference type="EMBL" id="PSL03184.1"/>
    </source>
</evidence>
<evidence type="ECO:0000313" key="3">
    <source>
        <dbReference type="Proteomes" id="UP000243528"/>
    </source>
</evidence>
<accession>A0A2P8E135</accession>
<keyword evidence="1" id="KW-0812">Transmembrane</keyword>
<reference evidence="2 3" key="1">
    <citation type="submission" date="2018-03" db="EMBL/GenBank/DDBJ databases">
        <title>Genomic Encyclopedia of Archaeal and Bacterial Type Strains, Phase II (KMG-II): from individual species to whole genera.</title>
        <authorList>
            <person name="Goeker M."/>
        </authorList>
    </citation>
    <scope>NUCLEOTIDE SEQUENCE [LARGE SCALE GENOMIC DNA]</scope>
    <source>
        <strain evidence="2 3">DSM 45211</strain>
    </source>
</reference>
<keyword evidence="3" id="KW-1185">Reference proteome</keyword>
<sequence length="398" mass="41807">MSGAYEEAAAELRDSGLYVYPAAERELADAGAPFDTGARADVRRMLSGAETPIFLVVVAQDFGQEVTLQGVANAVDEQGTYVAYRSDGQATASSTVLDRDAAREAAITASEQAFNVSEFVDDLVPRLESLADEGAGDSADSTGGGWVPLTILLAAGGGGFLLYRRNKRSKERAQLKQVRGALEEDITAYGEQLSALDLDVQTTSAVPVEARDEYGRALDLYERAKVFSDRAEKPTDLKPVTHALEEGRWLLGCVDARLKHEPLPERRLPCFFDPSHGPSAEDIEWAPPGGTVRTVPACAADALRVKNGGDPNIRTVPVGDDERRPYWDAGPAYSGWAGGYFGGFLPGMLMGTMLGSAMADPVYVDGGMADAGAGGDGGGDFGGGFDGGGFGGGFDGGF</sequence>
<keyword evidence="1" id="KW-1133">Transmembrane helix</keyword>
<dbReference type="EMBL" id="PYGE01000008">
    <property type="protein sequence ID" value="PSL03184.1"/>
    <property type="molecule type" value="Genomic_DNA"/>
</dbReference>
<dbReference type="OrthoDB" id="4808153at2"/>
<name>A0A2P8E135_9ACTN</name>
<evidence type="ECO:0000256" key="1">
    <source>
        <dbReference type="SAM" id="Phobius"/>
    </source>
</evidence>
<comment type="caution">
    <text evidence="2">The sequence shown here is derived from an EMBL/GenBank/DDBJ whole genome shotgun (WGS) entry which is preliminary data.</text>
</comment>
<proteinExistence type="predicted"/>
<feature type="transmembrane region" description="Helical" evidence="1">
    <location>
        <begin position="145"/>
        <end position="163"/>
    </location>
</feature>
<protein>
    <recommendedName>
        <fullName evidence="4">Membrane protein YgcG</fullName>
    </recommendedName>
</protein>
<keyword evidence="1" id="KW-0472">Membrane</keyword>
<organism evidence="2 3">
    <name type="scientific">Haloactinopolyspora alba</name>
    <dbReference type="NCBI Taxonomy" id="648780"/>
    <lineage>
        <taxon>Bacteria</taxon>
        <taxon>Bacillati</taxon>
        <taxon>Actinomycetota</taxon>
        <taxon>Actinomycetes</taxon>
        <taxon>Jiangellales</taxon>
        <taxon>Jiangellaceae</taxon>
        <taxon>Haloactinopolyspora</taxon>
    </lineage>
</organism>
<gene>
    <name evidence="2" type="ORF">CLV30_10896</name>
</gene>
<evidence type="ECO:0008006" key="4">
    <source>
        <dbReference type="Google" id="ProtNLM"/>
    </source>
</evidence>